<dbReference type="KEGG" id="bmei:Spa11_12610"/>
<dbReference type="RefSeq" id="WP_197529782.1">
    <property type="nucleotide sequence ID" value="NZ_CP036349.1"/>
</dbReference>
<keyword evidence="2" id="KW-1185">Reference proteome</keyword>
<sequence length="57" mass="6337">MVYTLDSIAAKLGMTNGKLMRLADAKQIVLKREGAGKFSFDTEDAINAKFLESRESR</sequence>
<accession>A0A518K5J9</accession>
<evidence type="ECO:0000313" key="1">
    <source>
        <dbReference type="EMBL" id="QDV73072.1"/>
    </source>
</evidence>
<reference evidence="1 2" key="1">
    <citation type="submission" date="2019-02" db="EMBL/GenBank/DDBJ databases">
        <title>Deep-cultivation of Planctomycetes and their phenomic and genomic characterization uncovers novel biology.</title>
        <authorList>
            <person name="Wiegand S."/>
            <person name="Jogler M."/>
            <person name="Boedeker C."/>
            <person name="Pinto D."/>
            <person name="Vollmers J."/>
            <person name="Rivas-Marin E."/>
            <person name="Kohn T."/>
            <person name="Peeters S.H."/>
            <person name="Heuer A."/>
            <person name="Rast P."/>
            <person name="Oberbeckmann S."/>
            <person name="Bunk B."/>
            <person name="Jeske O."/>
            <person name="Meyerdierks A."/>
            <person name="Storesund J.E."/>
            <person name="Kallscheuer N."/>
            <person name="Luecker S."/>
            <person name="Lage O.M."/>
            <person name="Pohl T."/>
            <person name="Merkel B.J."/>
            <person name="Hornburger P."/>
            <person name="Mueller R.-W."/>
            <person name="Bruemmer F."/>
            <person name="Labrenz M."/>
            <person name="Spormann A.M."/>
            <person name="Op den Camp H."/>
            <person name="Overmann J."/>
            <person name="Amann R."/>
            <person name="Jetten M.S.M."/>
            <person name="Mascher T."/>
            <person name="Medema M.H."/>
            <person name="Devos D.P."/>
            <person name="Kaster A.-K."/>
            <person name="Ovreas L."/>
            <person name="Rohde M."/>
            <person name="Galperin M.Y."/>
            <person name="Jogler C."/>
        </authorList>
    </citation>
    <scope>NUCLEOTIDE SEQUENCE [LARGE SCALE GENOMIC DNA]</scope>
    <source>
        <strain evidence="1 2">Spa11</strain>
    </source>
</reference>
<dbReference type="AlphaFoldDB" id="A0A518K5J9"/>
<gene>
    <name evidence="1" type="ORF">Spa11_12610</name>
</gene>
<dbReference type="Proteomes" id="UP000316426">
    <property type="component" value="Chromosome"/>
</dbReference>
<protein>
    <submittedName>
        <fullName evidence="1">Uncharacterized protein</fullName>
    </submittedName>
</protein>
<evidence type="ECO:0000313" key="2">
    <source>
        <dbReference type="Proteomes" id="UP000316426"/>
    </source>
</evidence>
<dbReference type="EMBL" id="CP036349">
    <property type="protein sequence ID" value="QDV73072.1"/>
    <property type="molecule type" value="Genomic_DNA"/>
</dbReference>
<organism evidence="1 2">
    <name type="scientific">Botrimarina mediterranea</name>
    <dbReference type="NCBI Taxonomy" id="2528022"/>
    <lineage>
        <taxon>Bacteria</taxon>
        <taxon>Pseudomonadati</taxon>
        <taxon>Planctomycetota</taxon>
        <taxon>Planctomycetia</taxon>
        <taxon>Pirellulales</taxon>
        <taxon>Lacipirellulaceae</taxon>
        <taxon>Botrimarina</taxon>
    </lineage>
</organism>
<name>A0A518K5J9_9BACT</name>
<proteinExistence type="predicted"/>